<dbReference type="GO" id="GO:0017116">
    <property type="term" value="F:single-stranded DNA helicase activity"/>
    <property type="evidence" value="ECO:0007669"/>
    <property type="project" value="TreeGrafter"/>
</dbReference>
<dbReference type="OrthoDB" id="3207464at2759"/>
<evidence type="ECO:0000256" key="9">
    <source>
        <dbReference type="ARBA" id="ARBA00023242"/>
    </source>
</evidence>
<dbReference type="InterPro" id="IPR033762">
    <property type="entry name" value="MCM_OB"/>
</dbReference>
<dbReference type="GO" id="GO:0005524">
    <property type="term" value="F:ATP binding"/>
    <property type="evidence" value="ECO:0007669"/>
    <property type="project" value="UniProtKB-KW"/>
</dbReference>
<dbReference type="EMBL" id="CAJVCH010425803">
    <property type="protein sequence ID" value="CAG7818628.1"/>
    <property type="molecule type" value="Genomic_DNA"/>
</dbReference>
<dbReference type="Pfam" id="PF17207">
    <property type="entry name" value="MCM_OB"/>
    <property type="match status" value="1"/>
</dbReference>
<proteinExistence type="predicted"/>
<evidence type="ECO:0000256" key="8">
    <source>
        <dbReference type="ARBA" id="ARBA00023125"/>
    </source>
</evidence>
<keyword evidence="7" id="KW-0067">ATP-binding</keyword>
<keyword evidence="13" id="KW-1185">Reference proteome</keyword>
<dbReference type="InterPro" id="IPR031327">
    <property type="entry name" value="MCM"/>
</dbReference>
<comment type="caution">
    <text evidence="12">The sequence shown here is derived from an EMBL/GenBank/DDBJ whole genome shotgun (WGS) entry which is preliminary data.</text>
</comment>
<dbReference type="GO" id="GO:0005634">
    <property type="term" value="C:nucleus"/>
    <property type="evidence" value="ECO:0007669"/>
    <property type="project" value="UniProtKB-SubCell"/>
</dbReference>
<dbReference type="GO" id="GO:0006270">
    <property type="term" value="P:DNA replication initiation"/>
    <property type="evidence" value="ECO:0007669"/>
    <property type="project" value="InterPro"/>
</dbReference>
<keyword evidence="9" id="KW-0539">Nucleus</keyword>
<dbReference type="PANTHER" id="PTHR11630">
    <property type="entry name" value="DNA REPLICATION LICENSING FACTOR MCM FAMILY MEMBER"/>
    <property type="match status" value="1"/>
</dbReference>
<dbReference type="GO" id="GO:0003697">
    <property type="term" value="F:single-stranded DNA binding"/>
    <property type="evidence" value="ECO:0007669"/>
    <property type="project" value="TreeGrafter"/>
</dbReference>
<dbReference type="Pfam" id="PF00493">
    <property type="entry name" value="MCM"/>
    <property type="match status" value="1"/>
</dbReference>
<gene>
    <name evidence="12" type="ORF">AFUS01_LOCUS29118</name>
</gene>
<dbReference type="PANTHER" id="PTHR11630:SF26">
    <property type="entry name" value="DNA REPLICATION LICENSING FACTOR MCM7"/>
    <property type="match status" value="1"/>
</dbReference>
<dbReference type="InterPro" id="IPR041562">
    <property type="entry name" value="MCM_lid"/>
</dbReference>
<dbReference type="Proteomes" id="UP000708208">
    <property type="component" value="Unassembled WGS sequence"/>
</dbReference>
<dbReference type="GO" id="GO:0016787">
    <property type="term" value="F:hydrolase activity"/>
    <property type="evidence" value="ECO:0007669"/>
    <property type="project" value="UniProtKB-KW"/>
</dbReference>
<evidence type="ECO:0000256" key="6">
    <source>
        <dbReference type="ARBA" id="ARBA00022806"/>
    </source>
</evidence>
<comment type="subcellular location">
    <subcellularLocation>
        <location evidence="1">Nucleus</location>
    </subcellularLocation>
</comment>
<keyword evidence="8" id="KW-0238">DNA-binding</keyword>
<dbReference type="PROSITE" id="PS00847">
    <property type="entry name" value="MCM_1"/>
    <property type="match status" value="1"/>
</dbReference>
<evidence type="ECO:0000256" key="4">
    <source>
        <dbReference type="ARBA" id="ARBA00022741"/>
    </source>
</evidence>
<organism evidence="12 13">
    <name type="scientific">Allacma fusca</name>
    <dbReference type="NCBI Taxonomy" id="39272"/>
    <lineage>
        <taxon>Eukaryota</taxon>
        <taxon>Metazoa</taxon>
        <taxon>Ecdysozoa</taxon>
        <taxon>Arthropoda</taxon>
        <taxon>Hexapoda</taxon>
        <taxon>Collembola</taxon>
        <taxon>Symphypleona</taxon>
        <taxon>Sminthuridae</taxon>
        <taxon>Allacma</taxon>
    </lineage>
</organism>
<keyword evidence="10" id="KW-0131">Cell cycle</keyword>
<feature type="domain" description="MCM C-terminal AAA(+) ATPase" evidence="11">
    <location>
        <begin position="390"/>
        <end position="595"/>
    </location>
</feature>
<dbReference type="GO" id="GO:0006271">
    <property type="term" value="P:DNA strand elongation involved in DNA replication"/>
    <property type="evidence" value="ECO:0007669"/>
    <property type="project" value="TreeGrafter"/>
</dbReference>
<keyword evidence="6" id="KW-0347">Helicase</keyword>
<evidence type="ECO:0000313" key="12">
    <source>
        <dbReference type="EMBL" id="CAG7818628.1"/>
    </source>
</evidence>
<dbReference type="Pfam" id="PF14551">
    <property type="entry name" value="MCM_N"/>
    <property type="match status" value="1"/>
</dbReference>
<evidence type="ECO:0000256" key="7">
    <source>
        <dbReference type="ARBA" id="ARBA00022840"/>
    </source>
</evidence>
<evidence type="ECO:0000256" key="10">
    <source>
        <dbReference type="ARBA" id="ARBA00023306"/>
    </source>
</evidence>
<dbReference type="CDD" id="cd17758">
    <property type="entry name" value="MCM7"/>
    <property type="match status" value="1"/>
</dbReference>
<dbReference type="SMART" id="SM00350">
    <property type="entry name" value="MCM"/>
    <property type="match status" value="1"/>
</dbReference>
<evidence type="ECO:0000256" key="1">
    <source>
        <dbReference type="ARBA" id="ARBA00004123"/>
    </source>
</evidence>
<reference evidence="12" key="1">
    <citation type="submission" date="2021-06" db="EMBL/GenBank/DDBJ databases">
        <authorList>
            <person name="Hodson N. C."/>
            <person name="Mongue J. A."/>
            <person name="Jaron S. K."/>
        </authorList>
    </citation>
    <scope>NUCLEOTIDE SEQUENCE</scope>
</reference>
<evidence type="ECO:0000259" key="11">
    <source>
        <dbReference type="PROSITE" id="PS50051"/>
    </source>
</evidence>
<sequence>MTISSCWNLFCECNIESASVWDFFYRRDLWICKPFNLRIMASTYDVDKESIREFLSLFYVDNAPGAGGGKRGGSKDFKYAKQLTALANREQTAITVELDDLAEYVQATNETLVDNIEKNARRYVSILGECVAELLPSFKTRETSAKDALDVFVEHRLRAAATNRAQDNMETDEAVNLAAIEAQFPSDLLRRFEVYFKPRSITKLVAIRDLRSSQIGKLVTVHGTIIRASEVRPLLSVATYSCDSCSAETFQPIAGSSFTPLSACNSEYCKGNKTGGRLQLQTRGSKFGRFQELKIQEQSTDVPAGHVPRCLTVHCCGENTRAGAAGDHVSVTGIFLPQAKSTAFAQMSAGLITDTFLDAHKVAPISKWDEGELGDELTDEELAEIADVDFYEKLAASIAPEVYGHEDVKKTLLLMLVGGVERTVGGLKIRGSINVCLMGDPGVAKSQLLSYIDRLAPRSQMTSGRGSTGVGLTASIMKDPVTGLMTLEAGALMLADQGVCCIDEFDKMNDSDRTALHEVMEQQTISIAKAGILTTLHARTSVLAAANPAYGRYNPNRSIAENINLPAALLSRFDLLWLLQDKANQEEDLKLAKHITYVHQHLIEPPTNVKALDMGFMRRYISACRKKNPTIPSTLSERLVGAYVELRNEARNSRETTFTSPRSLLAILRLSTSLARLRMSDVVIEDDVIEAIRLVERSRDSTKPGMSQQVRAVPVTEQISQIVRALRSAQAEGQSVITIKSIREKCAQKGFSVEQVDRCLDEYENINVWHINQNRTKLTFV</sequence>
<dbReference type="EC" id="3.6.4.12" evidence="2"/>
<dbReference type="Pfam" id="PF24901">
    <property type="entry name" value="WHD_MCM7"/>
    <property type="match status" value="1"/>
</dbReference>
<keyword evidence="3" id="KW-0235">DNA replication</keyword>
<dbReference type="GO" id="GO:0000727">
    <property type="term" value="P:double-strand break repair via break-induced replication"/>
    <property type="evidence" value="ECO:0007669"/>
    <property type="project" value="TreeGrafter"/>
</dbReference>
<dbReference type="GO" id="GO:0042555">
    <property type="term" value="C:MCM complex"/>
    <property type="evidence" value="ECO:0007669"/>
    <property type="project" value="InterPro"/>
</dbReference>
<evidence type="ECO:0000256" key="3">
    <source>
        <dbReference type="ARBA" id="ARBA00022705"/>
    </source>
</evidence>
<dbReference type="InterPro" id="IPR001208">
    <property type="entry name" value="MCM_dom"/>
</dbReference>
<dbReference type="FunFam" id="3.40.50.300:FF:000826">
    <property type="entry name" value="Replicative DNA helicase Mcm"/>
    <property type="match status" value="1"/>
</dbReference>
<protein>
    <recommendedName>
        <fullName evidence="2">DNA helicase</fullName>
        <ecNumber evidence="2">3.6.4.12</ecNumber>
    </recommendedName>
</protein>
<dbReference type="FunFam" id="2.20.28.10:FF:000004">
    <property type="entry name" value="DNA replication licensing factor MCM7"/>
    <property type="match status" value="1"/>
</dbReference>
<evidence type="ECO:0000256" key="5">
    <source>
        <dbReference type="ARBA" id="ARBA00022801"/>
    </source>
</evidence>
<evidence type="ECO:0000313" key="13">
    <source>
        <dbReference type="Proteomes" id="UP000708208"/>
    </source>
</evidence>
<dbReference type="AlphaFoldDB" id="A0A8J2LA59"/>
<dbReference type="PROSITE" id="PS50051">
    <property type="entry name" value="MCM_2"/>
    <property type="match status" value="1"/>
</dbReference>
<evidence type="ECO:0000256" key="2">
    <source>
        <dbReference type="ARBA" id="ARBA00012551"/>
    </source>
</evidence>
<keyword evidence="5" id="KW-0378">Hydrolase</keyword>
<name>A0A8J2LA59_9HEXA</name>
<dbReference type="Pfam" id="PF17855">
    <property type="entry name" value="MCM_lid"/>
    <property type="match status" value="1"/>
</dbReference>
<dbReference type="InterPro" id="IPR018525">
    <property type="entry name" value="MCM_CS"/>
</dbReference>
<dbReference type="InterPro" id="IPR027925">
    <property type="entry name" value="MCM_N"/>
</dbReference>
<keyword evidence="4" id="KW-0547">Nucleotide-binding</keyword>
<dbReference type="InterPro" id="IPR008050">
    <property type="entry name" value="MCM7"/>
</dbReference>
<accession>A0A8J2LA59</accession>